<keyword evidence="5" id="KW-1185">Reference proteome</keyword>
<dbReference type="PROSITE" id="PS50887">
    <property type="entry name" value="GGDEF"/>
    <property type="match status" value="1"/>
</dbReference>
<dbReference type="Proteomes" id="UP000326951">
    <property type="component" value="Chromosome"/>
</dbReference>
<evidence type="ECO:0000313" key="3">
    <source>
        <dbReference type="EMBL" id="BBN99677.1"/>
    </source>
</evidence>
<dbReference type="Proteomes" id="UP000285882">
    <property type="component" value="Chromosome"/>
</dbReference>
<reference evidence="4 5" key="1">
    <citation type="submission" date="2018-01" db="EMBL/GenBank/DDBJ databases">
        <title>Complete genome sequencing of Sporolactobacillus terrae DLG3.</title>
        <authorList>
            <person name="Nam Y.-D."/>
            <person name="Kang J."/>
            <person name="Chung W.-H."/>
        </authorList>
    </citation>
    <scope>NUCLEOTIDE SEQUENCE [LARGE SCALE GENOMIC DNA]</scope>
    <source>
        <strain evidence="4 5">DLG3</strain>
    </source>
</reference>
<dbReference type="InterPro" id="IPR043128">
    <property type="entry name" value="Rev_trsase/Diguanyl_cyclase"/>
</dbReference>
<dbReference type="RefSeq" id="WP_028976989.1">
    <property type="nucleotide sequence ID" value="NZ_AP021853.1"/>
</dbReference>
<dbReference type="InterPro" id="IPR029787">
    <property type="entry name" value="Nucleotide_cyclase"/>
</dbReference>
<feature type="domain" description="PAS" evidence="1">
    <location>
        <begin position="2"/>
        <end position="72"/>
    </location>
</feature>
<dbReference type="AlphaFoldDB" id="A0A410DB32"/>
<evidence type="ECO:0000259" key="2">
    <source>
        <dbReference type="PROSITE" id="PS50887"/>
    </source>
</evidence>
<dbReference type="NCBIfam" id="TIGR00229">
    <property type="entry name" value="sensory_box"/>
    <property type="match status" value="1"/>
</dbReference>
<dbReference type="STRING" id="1449983.GCA_000647835_01744"/>
<gene>
    <name evidence="4" type="ORF">C0674_12025</name>
    <name evidence="3" type="ORF">St703_23820</name>
</gene>
<protein>
    <submittedName>
        <fullName evidence="4">Sensor domain-containing diguanylate cyclase</fullName>
    </submittedName>
</protein>
<organism evidence="3 6">
    <name type="scientific">Sporolactobacillus terrae</name>
    <dbReference type="NCBI Taxonomy" id="269673"/>
    <lineage>
        <taxon>Bacteria</taxon>
        <taxon>Bacillati</taxon>
        <taxon>Bacillota</taxon>
        <taxon>Bacilli</taxon>
        <taxon>Bacillales</taxon>
        <taxon>Sporolactobacillaceae</taxon>
        <taxon>Sporolactobacillus</taxon>
    </lineage>
</organism>
<dbReference type="InterPro" id="IPR000014">
    <property type="entry name" value="PAS"/>
</dbReference>
<dbReference type="SMART" id="SM00091">
    <property type="entry name" value="PAS"/>
    <property type="match status" value="1"/>
</dbReference>
<feature type="domain" description="GGDEF" evidence="2">
    <location>
        <begin position="179"/>
        <end position="304"/>
    </location>
</feature>
<dbReference type="Pfam" id="PF08448">
    <property type="entry name" value="PAS_4"/>
    <property type="match status" value="1"/>
</dbReference>
<dbReference type="EMBL" id="CP025688">
    <property type="protein sequence ID" value="QAA23272.1"/>
    <property type="molecule type" value="Genomic_DNA"/>
</dbReference>
<dbReference type="EMBL" id="AP021853">
    <property type="protein sequence ID" value="BBN99677.1"/>
    <property type="molecule type" value="Genomic_DNA"/>
</dbReference>
<reference evidence="3 6" key="2">
    <citation type="submission" date="2019-09" db="EMBL/GenBank/DDBJ databases">
        <title>Complete genome sequence of Sporolactobacillus terrae 70-3.</title>
        <authorList>
            <person name="Tanaka N."/>
            <person name="Shiwa Y."/>
            <person name="Fujita N."/>
            <person name="Tanasupawat S."/>
        </authorList>
    </citation>
    <scope>NUCLEOTIDE SEQUENCE [LARGE SCALE GENOMIC DNA]</scope>
    <source>
        <strain evidence="3 6">70-3</strain>
    </source>
</reference>
<dbReference type="PROSITE" id="PS50112">
    <property type="entry name" value="PAS"/>
    <property type="match status" value="1"/>
</dbReference>
<evidence type="ECO:0000313" key="5">
    <source>
        <dbReference type="Proteomes" id="UP000285882"/>
    </source>
</evidence>
<evidence type="ECO:0000313" key="6">
    <source>
        <dbReference type="Proteomes" id="UP000326951"/>
    </source>
</evidence>
<dbReference type="CDD" id="cd01949">
    <property type="entry name" value="GGDEF"/>
    <property type="match status" value="1"/>
</dbReference>
<evidence type="ECO:0000313" key="4">
    <source>
        <dbReference type="EMBL" id="QAA23272.1"/>
    </source>
</evidence>
<dbReference type="FunFam" id="3.30.70.270:FF:000001">
    <property type="entry name" value="Diguanylate cyclase domain protein"/>
    <property type="match status" value="1"/>
</dbReference>
<dbReference type="PANTHER" id="PTHR46663:SF2">
    <property type="entry name" value="GGDEF DOMAIN-CONTAINING PROTEIN"/>
    <property type="match status" value="1"/>
</dbReference>
<dbReference type="InterPro" id="IPR013656">
    <property type="entry name" value="PAS_4"/>
</dbReference>
<dbReference type="Gene3D" id="3.30.450.20">
    <property type="entry name" value="PAS domain"/>
    <property type="match status" value="1"/>
</dbReference>
<dbReference type="SUPFAM" id="SSF55785">
    <property type="entry name" value="PYP-like sensor domain (PAS domain)"/>
    <property type="match status" value="1"/>
</dbReference>
<dbReference type="SMART" id="SM00267">
    <property type="entry name" value="GGDEF"/>
    <property type="match status" value="1"/>
</dbReference>
<accession>A0A410DB32</accession>
<dbReference type="InterPro" id="IPR000160">
    <property type="entry name" value="GGDEF_dom"/>
</dbReference>
<name>A0A410DB32_9BACL</name>
<evidence type="ECO:0000259" key="1">
    <source>
        <dbReference type="PROSITE" id="PS50112"/>
    </source>
</evidence>
<dbReference type="InterPro" id="IPR052163">
    <property type="entry name" value="DGC-Regulatory_Protein"/>
</dbReference>
<dbReference type="Gene3D" id="3.30.70.270">
    <property type="match status" value="1"/>
</dbReference>
<dbReference type="SUPFAM" id="SSF55073">
    <property type="entry name" value="Nucleotide cyclase"/>
    <property type="match status" value="1"/>
</dbReference>
<dbReference type="Pfam" id="PF00990">
    <property type="entry name" value="GGDEF"/>
    <property type="match status" value="1"/>
</dbReference>
<dbReference type="PANTHER" id="PTHR46663">
    <property type="entry name" value="DIGUANYLATE CYCLASE DGCT-RELATED"/>
    <property type="match status" value="1"/>
</dbReference>
<dbReference type="NCBIfam" id="TIGR00254">
    <property type="entry name" value="GGDEF"/>
    <property type="match status" value="1"/>
</dbReference>
<sequence length="304" mass="35004">MNDAHLPGILNCINEGIVLIKRDLEITYWNPFMENLHGEKSSKVLGRKLEDVLPSLKQPFFSRAMEQLVASGNPVFFSAAMHRDLINGQHQVNLKMNRIQVGDELILMLEFIDVTGQFKRINQLRCYVSQLSHLNTELKQKEKVIEKLAYYDRLTGVANRALFEKFADKYLSLAKRRNTMLGLMFVDVNEFKMINDTYGHNTGDKVMTRVASLLTESTRKHDIVCRYGGDEFLVLLPDIRTMNDYYQIASRIEANKRRRIIQDGYSIAVSLSIGISFYPDDGLTISELVSRADEYMYADKQNSR</sequence>
<dbReference type="InterPro" id="IPR035965">
    <property type="entry name" value="PAS-like_dom_sf"/>
</dbReference>
<proteinExistence type="predicted"/>